<dbReference type="InterPro" id="IPR050849">
    <property type="entry name" value="HAD-like_hydrolase_phosphatase"/>
</dbReference>
<feature type="region of interest" description="Disordered" evidence="2">
    <location>
        <begin position="250"/>
        <end position="374"/>
    </location>
</feature>
<accession>A0A9P6QZI0</accession>
<proteinExistence type="predicted"/>
<dbReference type="PANTHER" id="PTHR28181">
    <property type="entry name" value="UPF0655 PROTEIN YCR015C"/>
    <property type="match status" value="1"/>
</dbReference>
<dbReference type="Gene3D" id="3.40.50.1000">
    <property type="entry name" value="HAD superfamily/HAD-like"/>
    <property type="match status" value="1"/>
</dbReference>
<gene>
    <name evidence="3" type="ORF">BGZ97_013352</name>
</gene>
<dbReference type="SUPFAM" id="SSF56784">
    <property type="entry name" value="HAD-like"/>
    <property type="match status" value="1"/>
</dbReference>
<dbReference type="EMBL" id="JAAAIN010000991">
    <property type="protein sequence ID" value="KAG0308535.1"/>
    <property type="molecule type" value="Genomic_DNA"/>
</dbReference>
<dbReference type="OrthoDB" id="2342176at2759"/>
<evidence type="ECO:0000313" key="3">
    <source>
        <dbReference type="EMBL" id="KAG0308535.1"/>
    </source>
</evidence>
<comment type="caution">
    <text evidence="3">The sequence shown here is derived from an EMBL/GenBank/DDBJ whole genome shotgun (WGS) entry which is preliminary data.</text>
</comment>
<feature type="region of interest" description="Disordered" evidence="2">
    <location>
        <begin position="393"/>
        <end position="453"/>
    </location>
</feature>
<dbReference type="Gene3D" id="3.90.1470.20">
    <property type="match status" value="1"/>
</dbReference>
<dbReference type="AlphaFoldDB" id="A0A9P6QZI0"/>
<feature type="compositionally biased region" description="Low complexity" evidence="2">
    <location>
        <begin position="250"/>
        <end position="276"/>
    </location>
</feature>
<dbReference type="InterPro" id="IPR036412">
    <property type="entry name" value="HAD-like_sf"/>
</dbReference>
<dbReference type="PANTHER" id="PTHR28181:SF2">
    <property type="entry name" value="PHOSPHORIC MONOESTER HYDROLASE"/>
    <property type="match status" value="1"/>
</dbReference>
<reference evidence="3" key="1">
    <citation type="journal article" date="2020" name="Fungal Divers.">
        <title>Resolving the Mortierellaceae phylogeny through synthesis of multi-gene phylogenetics and phylogenomics.</title>
        <authorList>
            <person name="Vandepol N."/>
            <person name="Liber J."/>
            <person name="Desiro A."/>
            <person name="Na H."/>
            <person name="Kennedy M."/>
            <person name="Barry K."/>
            <person name="Grigoriev I.V."/>
            <person name="Miller A.N."/>
            <person name="O'Donnell K."/>
            <person name="Stajich J.E."/>
            <person name="Bonito G."/>
        </authorList>
    </citation>
    <scope>NUCLEOTIDE SEQUENCE</scope>
    <source>
        <strain evidence="3">NVP60</strain>
    </source>
</reference>
<protein>
    <submittedName>
        <fullName evidence="3">Uncharacterized protein</fullName>
    </submittedName>
</protein>
<organism evidence="3 4">
    <name type="scientific">Linnemannia gamsii</name>
    <dbReference type="NCBI Taxonomy" id="64522"/>
    <lineage>
        <taxon>Eukaryota</taxon>
        <taxon>Fungi</taxon>
        <taxon>Fungi incertae sedis</taxon>
        <taxon>Mucoromycota</taxon>
        <taxon>Mortierellomycotina</taxon>
        <taxon>Mortierellomycetes</taxon>
        <taxon>Mortierellales</taxon>
        <taxon>Mortierellaceae</taxon>
        <taxon>Linnemannia</taxon>
    </lineage>
</organism>
<dbReference type="InterPro" id="IPR028322">
    <property type="entry name" value="PNRC-like_rgn"/>
</dbReference>
<evidence type="ECO:0000256" key="1">
    <source>
        <dbReference type="SAM" id="Coils"/>
    </source>
</evidence>
<feature type="compositionally biased region" description="Polar residues" evidence="2">
    <location>
        <begin position="285"/>
        <end position="295"/>
    </location>
</feature>
<keyword evidence="1" id="KW-0175">Coiled coil</keyword>
<feature type="compositionally biased region" description="Low complexity" evidence="2">
    <location>
        <begin position="333"/>
        <end position="365"/>
    </location>
</feature>
<name>A0A9P6QZI0_9FUNG</name>
<dbReference type="GO" id="GO:0016071">
    <property type="term" value="P:mRNA metabolic process"/>
    <property type="evidence" value="ECO:0007669"/>
    <property type="project" value="UniProtKB-ARBA"/>
</dbReference>
<dbReference type="InterPro" id="IPR023214">
    <property type="entry name" value="HAD_sf"/>
</dbReference>
<dbReference type="Proteomes" id="UP000823405">
    <property type="component" value="Unassembled WGS sequence"/>
</dbReference>
<evidence type="ECO:0000256" key="2">
    <source>
        <dbReference type="SAM" id="MobiDB-lite"/>
    </source>
</evidence>
<sequence length="614" mass="69001">MPHIEVFSDFDGTISMADTGCILIDSGMGYENRTKMDSKILRHEMSFLEGMERWWGSVNLTFEEGLDLLRDEELDPGFIHFYQYATSQGIPFSIVSCGLDIIIKNFMGWHLGKDEAEKLIILSNHGEVVGRQWKVTYYDDSPHSHDKAVCIRDSKAAFKKAVVEEQRKREEAEETALQKQEEHVVVFCGDGISDLSAAREADVLFARKGRNLEKYCKMHKIPFLGFDTFHEVTMVVQGLKEGTLTVDVNQNQNHNHNQNQNHTQSRQNNIYNNNNNPRHQKAPDQINSRHQSMPPQQRGYGNKNSKPRVDTATGKSLVAESADSGALMRHVPQQQQQQRQQRNQRNQFPHPSCSKPRPQSQPQPSKTRRVQRRREIDSMTESLACIDLELALHQSPPLNPSSPPSSSDSDDSESTLSRSNHFLGPKAYRHLINSPPQRPSSAPAPQTHYSRRTGGVSRATLPFQIYPSMEIHRSDPADKAMLADRIPAEKKNGLYAGPTFHNSPAPASLPIPSFARSLGNSPIEPLVEKLPSAPFFGEAASPQLNSMHIQSPQLSSLPSNWNGHHSAPMGMNYNVPDRMATSSFVPHDSVPHHGSDQLMEISQNLRMLLKIQSQ</sequence>
<evidence type="ECO:0000313" key="4">
    <source>
        <dbReference type="Proteomes" id="UP000823405"/>
    </source>
</evidence>
<dbReference type="Pfam" id="PF15365">
    <property type="entry name" value="PNRC"/>
    <property type="match status" value="1"/>
</dbReference>
<dbReference type="Pfam" id="PF12710">
    <property type="entry name" value="HAD"/>
    <property type="match status" value="1"/>
</dbReference>
<keyword evidence="4" id="KW-1185">Reference proteome</keyword>
<feature type="coiled-coil region" evidence="1">
    <location>
        <begin position="155"/>
        <end position="183"/>
    </location>
</feature>